<evidence type="ECO:0000313" key="3">
    <source>
        <dbReference type="EMBL" id="PTX21347.1"/>
    </source>
</evidence>
<dbReference type="PANTHER" id="PTHR43798">
    <property type="entry name" value="MONOACYLGLYCEROL LIPASE"/>
    <property type="match status" value="1"/>
</dbReference>
<dbReference type="PANTHER" id="PTHR43798:SF33">
    <property type="entry name" value="HYDROLASE, PUTATIVE (AFU_ORTHOLOGUE AFUA_2G14860)-RELATED"/>
    <property type="match status" value="1"/>
</dbReference>
<dbReference type="Gene3D" id="3.40.50.1820">
    <property type="entry name" value="alpha/beta hydrolase"/>
    <property type="match status" value="1"/>
</dbReference>
<keyword evidence="4" id="KW-1185">Reference proteome</keyword>
<dbReference type="AlphaFoldDB" id="A0A2T5YPV7"/>
<name>A0A2T5YPV7_9BACT</name>
<evidence type="ECO:0000313" key="4">
    <source>
        <dbReference type="Proteomes" id="UP000244225"/>
    </source>
</evidence>
<gene>
    <name evidence="3" type="ORF">C8N40_102323</name>
</gene>
<dbReference type="Proteomes" id="UP000244225">
    <property type="component" value="Unassembled WGS sequence"/>
</dbReference>
<dbReference type="InterPro" id="IPR029058">
    <property type="entry name" value="AB_hydrolase_fold"/>
</dbReference>
<protein>
    <submittedName>
        <fullName evidence="3">Pimeloyl-ACP methyl ester carboxylesterase</fullName>
    </submittedName>
</protein>
<proteinExistence type="predicted"/>
<dbReference type="GO" id="GO:0047372">
    <property type="term" value="F:monoacylglycerol lipase activity"/>
    <property type="evidence" value="ECO:0007669"/>
    <property type="project" value="TreeGrafter"/>
</dbReference>
<accession>A0A2T5YPV7</accession>
<dbReference type="PRINTS" id="PR00111">
    <property type="entry name" value="ABHYDROLASE"/>
</dbReference>
<feature type="signal peptide" evidence="1">
    <location>
        <begin position="1"/>
        <end position="29"/>
    </location>
</feature>
<dbReference type="Pfam" id="PF00561">
    <property type="entry name" value="Abhydrolase_1"/>
    <property type="match status" value="1"/>
</dbReference>
<keyword evidence="1" id="KW-0732">Signal</keyword>
<dbReference type="EMBL" id="QBKI01000002">
    <property type="protein sequence ID" value="PTX21347.1"/>
    <property type="molecule type" value="Genomic_DNA"/>
</dbReference>
<dbReference type="PRINTS" id="PR00412">
    <property type="entry name" value="EPOXHYDRLASE"/>
</dbReference>
<dbReference type="GO" id="GO:0016020">
    <property type="term" value="C:membrane"/>
    <property type="evidence" value="ECO:0007669"/>
    <property type="project" value="TreeGrafter"/>
</dbReference>
<sequence length="341" mass="38941">MRGKTKHVMMHKLNLLLFSLLLLAGQVLAQQVPASLNATLDGYEYPHPVNYFEVELEGGKYKMAYMDVAPAKKATDAPVVMLLHGKNFMGAYWRQTIDFLSKNGFRVVVPDQIGFGKSDKPEVYYTFHQLAQNTQQLLQHLGVRQVAVVGHSMGGMVATRFALMYPEMTSKLVLENPIGLEDYRVMVPYKSMQELYQAELKQTEQAIRNYHQTYYPAWKPEFNEWVQVPAAQINHPDYPKVAKVSALTFAMIYQQPVVYEFGNVKAPTLVVIGQEDRTIVGKGYIQDKAKQQQYGQYPQLGKQTAKAIPQAQLLELQNVGHIPHLEVPKRFHQELLRFLKK</sequence>
<feature type="chain" id="PRO_5015456971" evidence="1">
    <location>
        <begin position="30"/>
        <end position="341"/>
    </location>
</feature>
<evidence type="ECO:0000256" key="1">
    <source>
        <dbReference type="SAM" id="SignalP"/>
    </source>
</evidence>
<comment type="caution">
    <text evidence="3">The sequence shown here is derived from an EMBL/GenBank/DDBJ whole genome shotgun (WGS) entry which is preliminary data.</text>
</comment>
<dbReference type="InterPro" id="IPR000073">
    <property type="entry name" value="AB_hydrolase_1"/>
</dbReference>
<dbReference type="SUPFAM" id="SSF53474">
    <property type="entry name" value="alpha/beta-Hydrolases"/>
    <property type="match status" value="1"/>
</dbReference>
<dbReference type="GO" id="GO:0046464">
    <property type="term" value="P:acylglycerol catabolic process"/>
    <property type="evidence" value="ECO:0007669"/>
    <property type="project" value="TreeGrafter"/>
</dbReference>
<dbReference type="InterPro" id="IPR050266">
    <property type="entry name" value="AB_hydrolase_sf"/>
</dbReference>
<reference evidence="3 4" key="1">
    <citation type="submission" date="2018-04" db="EMBL/GenBank/DDBJ databases">
        <title>Genomic Encyclopedia of Archaeal and Bacterial Type Strains, Phase II (KMG-II): from individual species to whole genera.</title>
        <authorList>
            <person name="Goeker M."/>
        </authorList>
    </citation>
    <scope>NUCLEOTIDE SEQUENCE [LARGE SCALE GENOMIC DNA]</scope>
    <source>
        <strain evidence="3 4">DSM 100162</strain>
    </source>
</reference>
<feature type="domain" description="AB hydrolase-1" evidence="2">
    <location>
        <begin position="78"/>
        <end position="326"/>
    </location>
</feature>
<dbReference type="InterPro" id="IPR000639">
    <property type="entry name" value="Epox_hydrolase-like"/>
</dbReference>
<organism evidence="3 4">
    <name type="scientific">Pontibacter mucosus</name>
    <dbReference type="NCBI Taxonomy" id="1649266"/>
    <lineage>
        <taxon>Bacteria</taxon>
        <taxon>Pseudomonadati</taxon>
        <taxon>Bacteroidota</taxon>
        <taxon>Cytophagia</taxon>
        <taxon>Cytophagales</taxon>
        <taxon>Hymenobacteraceae</taxon>
        <taxon>Pontibacter</taxon>
    </lineage>
</organism>
<evidence type="ECO:0000259" key="2">
    <source>
        <dbReference type="Pfam" id="PF00561"/>
    </source>
</evidence>